<dbReference type="PROSITE" id="PS00769">
    <property type="entry name" value="TRANSTHYRETIN_2"/>
    <property type="match status" value="1"/>
</dbReference>
<protein>
    <recommendedName>
        <fullName evidence="6 9">5-hydroxyisourate hydrolase</fullName>
        <shortName evidence="9">HIU hydrolase</shortName>
        <shortName evidence="9">HIUHase</shortName>
        <ecNumber evidence="5 9">3.5.2.17</ecNumber>
    </recommendedName>
</protein>
<reference evidence="12 13" key="1">
    <citation type="submission" date="2021-01" db="EMBL/GenBank/DDBJ databases">
        <title>Complete genome sequence of Pantoea eucrina OB49, a heavy metal tolerant bacterium with PGPR potential isolated from wheat in Algeria.</title>
        <authorList>
            <person name="Lekired A."/>
            <person name="Ouzari I.H."/>
        </authorList>
    </citation>
    <scope>NUCLEOTIDE SEQUENCE [LARGE SCALE GENOMIC DNA]</scope>
    <source>
        <strain evidence="12 13">OB49</strain>
    </source>
</reference>
<organism evidence="12 13">
    <name type="scientific">Pantoea eucrina</name>
    <dbReference type="NCBI Taxonomy" id="472693"/>
    <lineage>
        <taxon>Bacteria</taxon>
        <taxon>Pseudomonadati</taxon>
        <taxon>Pseudomonadota</taxon>
        <taxon>Gammaproteobacteria</taxon>
        <taxon>Enterobacterales</taxon>
        <taxon>Erwiniaceae</taxon>
        <taxon>Pantoea</taxon>
    </lineage>
</organism>
<dbReference type="InterPro" id="IPR014306">
    <property type="entry name" value="Hydroxyisourate_hydrolase"/>
</dbReference>
<evidence type="ECO:0000256" key="7">
    <source>
        <dbReference type="ARBA" id="ARBA00022631"/>
    </source>
</evidence>
<dbReference type="GeneID" id="84693151"/>
<feature type="signal peptide" evidence="10">
    <location>
        <begin position="1"/>
        <end position="20"/>
    </location>
</feature>
<comment type="similarity">
    <text evidence="3 9">Belongs to the transthyretin family. 5-hydroxyisourate hydrolase subfamily.</text>
</comment>
<dbReference type="Pfam" id="PF00576">
    <property type="entry name" value="Transthyretin"/>
    <property type="match status" value="1"/>
</dbReference>
<evidence type="ECO:0000256" key="3">
    <source>
        <dbReference type="ARBA" id="ARBA00009850"/>
    </source>
</evidence>
<evidence type="ECO:0000256" key="2">
    <source>
        <dbReference type="ARBA" id="ARBA00002704"/>
    </source>
</evidence>
<accession>A0ABS1Z5C2</accession>
<dbReference type="NCBIfam" id="TIGR02962">
    <property type="entry name" value="hdxy_isourate"/>
    <property type="match status" value="1"/>
</dbReference>
<evidence type="ECO:0000256" key="1">
    <source>
        <dbReference type="ARBA" id="ARBA00001043"/>
    </source>
</evidence>
<dbReference type="InterPro" id="IPR000895">
    <property type="entry name" value="Transthyretin/HIU_hydrolase"/>
</dbReference>
<evidence type="ECO:0000313" key="12">
    <source>
        <dbReference type="EMBL" id="MBM0747523.1"/>
    </source>
</evidence>
<dbReference type="SUPFAM" id="SSF49472">
    <property type="entry name" value="Transthyretin (synonym: prealbumin)"/>
    <property type="match status" value="1"/>
</dbReference>
<dbReference type="SMART" id="SM00095">
    <property type="entry name" value="TR_THY"/>
    <property type="match status" value="1"/>
</dbReference>
<evidence type="ECO:0000313" key="13">
    <source>
        <dbReference type="Proteomes" id="UP000809137"/>
    </source>
</evidence>
<evidence type="ECO:0000256" key="9">
    <source>
        <dbReference type="RuleBase" id="RU361270"/>
    </source>
</evidence>
<dbReference type="PRINTS" id="PR00189">
    <property type="entry name" value="TRNSTHYRETIN"/>
</dbReference>
<comment type="caution">
    <text evidence="12">The sequence shown here is derived from an EMBL/GenBank/DDBJ whole genome shotgun (WGS) entry which is preliminary data.</text>
</comment>
<dbReference type="EMBL" id="JAFCXS010000005">
    <property type="protein sequence ID" value="MBM0747523.1"/>
    <property type="molecule type" value="Genomic_DNA"/>
</dbReference>
<keyword evidence="13" id="KW-1185">Reference proteome</keyword>
<name>A0ABS1Z5C2_9GAMM</name>
<evidence type="ECO:0000256" key="5">
    <source>
        <dbReference type="ARBA" id="ARBA00012609"/>
    </source>
</evidence>
<feature type="chain" id="PRO_5046266559" description="5-hydroxyisourate hydrolase" evidence="10">
    <location>
        <begin position="21"/>
        <end position="137"/>
    </location>
</feature>
<dbReference type="Proteomes" id="UP000809137">
    <property type="component" value="Unassembled WGS sequence"/>
</dbReference>
<evidence type="ECO:0000256" key="4">
    <source>
        <dbReference type="ARBA" id="ARBA00011881"/>
    </source>
</evidence>
<comment type="function">
    <text evidence="2">Catalyzes the hydrolysis of 5-hydroxyisourate (HIU) to 2-oxo-4-hydroxy-4-carboxy-5-ureidoimidazoline (OHCU).</text>
</comment>
<dbReference type="CDD" id="cd05822">
    <property type="entry name" value="TLP_HIUase"/>
    <property type="match status" value="1"/>
</dbReference>
<dbReference type="Gene3D" id="2.60.40.180">
    <property type="entry name" value="Transthyretin/hydroxyisourate hydrolase domain"/>
    <property type="match status" value="1"/>
</dbReference>
<comment type="catalytic activity">
    <reaction evidence="1 9">
        <text>5-hydroxyisourate + H2O = 5-hydroxy-2-oxo-4-ureido-2,5-dihydro-1H-imidazole-5-carboxylate + H(+)</text>
        <dbReference type="Rhea" id="RHEA:23736"/>
        <dbReference type="ChEBI" id="CHEBI:15377"/>
        <dbReference type="ChEBI" id="CHEBI:15378"/>
        <dbReference type="ChEBI" id="CHEBI:18072"/>
        <dbReference type="ChEBI" id="CHEBI:58639"/>
        <dbReference type="EC" id="3.5.2.17"/>
    </reaction>
</comment>
<keyword evidence="8 9" id="KW-0378">Hydrolase</keyword>
<dbReference type="EC" id="3.5.2.17" evidence="5 9"/>
<dbReference type="InterPro" id="IPR023416">
    <property type="entry name" value="Transthyretin/HIU_hydrolase_d"/>
</dbReference>
<evidence type="ECO:0000256" key="6">
    <source>
        <dbReference type="ARBA" id="ARBA00017539"/>
    </source>
</evidence>
<sequence length="137" mass="15185">MKPQHLLLSAVLLCTAGVAAADTMKNPVSVHVLNLQTGIPTAGVKVELDQKAGDNWTKLAEATTDAQGRIPALYPKDKMAQSGIYRVVFKTGEYYKSVNQQTFFPEIPVIFNLEKSDQHYHIPLLLSQYGYSTYRGN</sequence>
<dbReference type="PANTHER" id="PTHR10395:SF7">
    <property type="entry name" value="5-HYDROXYISOURATE HYDROLASE"/>
    <property type="match status" value="1"/>
</dbReference>
<keyword evidence="10" id="KW-0732">Signal</keyword>
<keyword evidence="7 9" id="KW-0659">Purine metabolism</keyword>
<dbReference type="RefSeq" id="WP_040113478.1">
    <property type="nucleotide sequence ID" value="NZ_CP083450.1"/>
</dbReference>
<feature type="domain" description="Transthyretin/hydroxyisourate hydrolase" evidence="11">
    <location>
        <begin position="23"/>
        <end position="137"/>
    </location>
</feature>
<dbReference type="InterPro" id="IPR023419">
    <property type="entry name" value="Transthyretin_CS"/>
</dbReference>
<dbReference type="GO" id="GO:0033971">
    <property type="term" value="F:hydroxyisourate hydrolase activity"/>
    <property type="evidence" value="ECO:0007669"/>
    <property type="project" value="UniProtKB-EC"/>
</dbReference>
<proteinExistence type="inferred from homology"/>
<comment type="subunit">
    <text evidence="4 9">Homotetramer.</text>
</comment>
<gene>
    <name evidence="12" type="primary">uraH</name>
    <name evidence="12" type="ORF">JJB79_08855</name>
</gene>
<dbReference type="PANTHER" id="PTHR10395">
    <property type="entry name" value="URICASE AND TRANSTHYRETIN-RELATED"/>
    <property type="match status" value="1"/>
</dbReference>
<evidence type="ECO:0000256" key="10">
    <source>
        <dbReference type="SAM" id="SignalP"/>
    </source>
</evidence>
<evidence type="ECO:0000256" key="8">
    <source>
        <dbReference type="ARBA" id="ARBA00022801"/>
    </source>
</evidence>
<dbReference type="InterPro" id="IPR036817">
    <property type="entry name" value="Transthyretin/HIU_hydrolase_sf"/>
</dbReference>
<evidence type="ECO:0000259" key="11">
    <source>
        <dbReference type="SMART" id="SM00095"/>
    </source>
</evidence>